<evidence type="ECO:0000259" key="1">
    <source>
        <dbReference type="Pfam" id="PF07859"/>
    </source>
</evidence>
<sequence>MASMIDKEIEMEILRFIRIYKDGSIDRLLGSPRVPPSPDDQDPETCVSSKDIIISQDPTISARLYLPKLDQAHLQRLPILVYFHGGGFFFESAFSRDHQRFLNSLVAQAQVVAISVEYRLAPEHLLPICYEDCWAALQWVASNSIDSTVGTNYREPWLSHGDFKRFFIGGDSAGANIVHNMAMRAGVESLPGDVKIVGAFLNHPYFWSSNAISELSEMGQLRASHVDELALPSLVWNFVYPSAPGGIDNPMINPTAPGAPSLAGLGCSRLLVTVAEMDVMRNRALAYYDAVQKSNWEGEVELVRVDGEDHAFQILNLDTQNAKNLVKRLASFLN</sequence>
<dbReference type="Proteomes" id="UP000811246">
    <property type="component" value="Chromosome 1"/>
</dbReference>
<dbReference type="GO" id="GO:0016787">
    <property type="term" value="F:hydrolase activity"/>
    <property type="evidence" value="ECO:0007669"/>
    <property type="project" value="InterPro"/>
</dbReference>
<dbReference type="InterPro" id="IPR013094">
    <property type="entry name" value="AB_hydrolase_3"/>
</dbReference>
<proteinExistence type="predicted"/>
<feature type="domain" description="Alpha/beta hydrolase fold-3" evidence="1">
    <location>
        <begin position="80"/>
        <end position="313"/>
    </location>
</feature>
<dbReference type="InterPro" id="IPR050466">
    <property type="entry name" value="Carboxylest/Gibb_receptor"/>
</dbReference>
<accession>A0A922FZP7</accession>
<dbReference type="AlphaFoldDB" id="A0A922FZP7"/>
<evidence type="ECO:0000313" key="2">
    <source>
        <dbReference type="EMBL" id="KAG6732124.1"/>
    </source>
</evidence>
<name>A0A922FZP7_CARIL</name>
<dbReference type="PANTHER" id="PTHR23024:SF551">
    <property type="entry name" value="2-HYDROXYISOFLAVANONE DEHYDRATASE-LIKE"/>
    <property type="match status" value="1"/>
</dbReference>
<dbReference type="PANTHER" id="PTHR23024">
    <property type="entry name" value="ARYLACETAMIDE DEACETYLASE"/>
    <property type="match status" value="1"/>
</dbReference>
<dbReference type="EMBL" id="CM031825">
    <property type="protein sequence ID" value="KAG6732124.1"/>
    <property type="molecule type" value="Genomic_DNA"/>
</dbReference>
<organism evidence="2 3">
    <name type="scientific">Carya illinoinensis</name>
    <name type="common">Pecan</name>
    <dbReference type="NCBI Taxonomy" id="32201"/>
    <lineage>
        <taxon>Eukaryota</taxon>
        <taxon>Viridiplantae</taxon>
        <taxon>Streptophyta</taxon>
        <taxon>Embryophyta</taxon>
        <taxon>Tracheophyta</taxon>
        <taxon>Spermatophyta</taxon>
        <taxon>Magnoliopsida</taxon>
        <taxon>eudicotyledons</taxon>
        <taxon>Gunneridae</taxon>
        <taxon>Pentapetalae</taxon>
        <taxon>rosids</taxon>
        <taxon>fabids</taxon>
        <taxon>Fagales</taxon>
        <taxon>Juglandaceae</taxon>
        <taxon>Carya</taxon>
    </lineage>
</organism>
<evidence type="ECO:0000313" key="3">
    <source>
        <dbReference type="Proteomes" id="UP000811246"/>
    </source>
</evidence>
<reference evidence="2" key="1">
    <citation type="submission" date="2021-01" db="EMBL/GenBank/DDBJ databases">
        <authorList>
            <person name="Lovell J.T."/>
            <person name="Bentley N."/>
            <person name="Bhattarai G."/>
            <person name="Jenkins J.W."/>
            <person name="Sreedasyam A."/>
            <person name="Alarcon Y."/>
            <person name="Bock C."/>
            <person name="Boston L."/>
            <person name="Carlson J."/>
            <person name="Cervantes K."/>
            <person name="Clermont K."/>
            <person name="Krom N."/>
            <person name="Kubenka K."/>
            <person name="Mamidi S."/>
            <person name="Mattison C."/>
            <person name="Monteros M."/>
            <person name="Pisani C."/>
            <person name="Plott C."/>
            <person name="Rajasekar S."/>
            <person name="Rhein H.S."/>
            <person name="Rohla C."/>
            <person name="Song M."/>
            <person name="Hilaire R.S."/>
            <person name="Shu S."/>
            <person name="Wells L."/>
            <person name="Wang X."/>
            <person name="Webber J."/>
            <person name="Heerema R.J."/>
            <person name="Klein P."/>
            <person name="Conner P."/>
            <person name="Grauke L."/>
            <person name="Grimwood J."/>
            <person name="Schmutz J."/>
            <person name="Randall J.J."/>
        </authorList>
    </citation>
    <scope>NUCLEOTIDE SEQUENCE</scope>
    <source>
        <tissue evidence="2">Leaf</tissue>
    </source>
</reference>
<gene>
    <name evidence="2" type="ORF">I3842_01G161900</name>
</gene>
<comment type="caution">
    <text evidence="2">The sequence shown here is derived from an EMBL/GenBank/DDBJ whole genome shotgun (WGS) entry which is preliminary data.</text>
</comment>
<dbReference type="Pfam" id="PF07859">
    <property type="entry name" value="Abhydrolase_3"/>
    <property type="match status" value="1"/>
</dbReference>
<protein>
    <recommendedName>
        <fullName evidence="1">Alpha/beta hydrolase fold-3 domain-containing protein</fullName>
    </recommendedName>
</protein>